<dbReference type="InterPro" id="IPR029063">
    <property type="entry name" value="SAM-dependent_MTases_sf"/>
</dbReference>
<evidence type="ECO:0000256" key="2">
    <source>
        <dbReference type="ARBA" id="ARBA00022679"/>
    </source>
</evidence>
<sequence length="253" mass="29431">MSEYSEYALLSEYYDRFTDDVPYERWADFFERIFAQKQVKPNIILDLACGTGSLTRILAQRGYDMIGADQSEDMLMMAQENCCGLDVKSPVLLLHQPMQQLDLYGSIDACVCCLDSVNYVTDPDVLREAFRRVHLFLEPGGVFIFDINTRKKLERIDGQSFVREDEDVFCVWQAVIENGALCHYDFDIFELNEDGAWNRYQEHHVERIYEPDMLRGMLEQAGFAEIELRGELSDDAPRADEERIFFIARKPLK</sequence>
<name>A0A252F5D4_9FIRM</name>
<evidence type="ECO:0000313" key="5">
    <source>
        <dbReference type="Proteomes" id="UP000194903"/>
    </source>
</evidence>
<dbReference type="Gene3D" id="3.40.50.150">
    <property type="entry name" value="Vaccinia Virus protein VP39"/>
    <property type="match status" value="1"/>
</dbReference>
<dbReference type="OrthoDB" id="9811589at2"/>
<dbReference type="GO" id="GO:0032259">
    <property type="term" value="P:methylation"/>
    <property type="evidence" value="ECO:0007669"/>
    <property type="project" value="UniProtKB-KW"/>
</dbReference>
<dbReference type="EMBL" id="NHOC01000004">
    <property type="protein sequence ID" value="OUM20932.1"/>
    <property type="molecule type" value="Genomic_DNA"/>
</dbReference>
<evidence type="ECO:0000256" key="1">
    <source>
        <dbReference type="ARBA" id="ARBA00022603"/>
    </source>
</evidence>
<protein>
    <submittedName>
        <fullName evidence="4">SAM-dependent methyltransferase</fullName>
    </submittedName>
</protein>
<gene>
    <name evidence="4" type="ORF">CBW42_04955</name>
</gene>
<evidence type="ECO:0000259" key="3">
    <source>
        <dbReference type="Pfam" id="PF13649"/>
    </source>
</evidence>
<dbReference type="Proteomes" id="UP000194903">
    <property type="component" value="Unassembled WGS sequence"/>
</dbReference>
<dbReference type="CDD" id="cd02440">
    <property type="entry name" value="AdoMet_MTases"/>
    <property type="match status" value="1"/>
</dbReference>
<proteinExistence type="predicted"/>
<organism evidence="4 5">
    <name type="scientific">Butyricicoccus porcorum</name>
    <dbReference type="NCBI Taxonomy" id="1945634"/>
    <lineage>
        <taxon>Bacteria</taxon>
        <taxon>Bacillati</taxon>
        <taxon>Bacillota</taxon>
        <taxon>Clostridia</taxon>
        <taxon>Eubacteriales</taxon>
        <taxon>Butyricicoccaceae</taxon>
        <taxon>Butyricicoccus</taxon>
    </lineage>
</organism>
<dbReference type="RefSeq" id="WP_087018343.1">
    <property type="nucleotide sequence ID" value="NZ_CP178353.1"/>
</dbReference>
<dbReference type="AlphaFoldDB" id="A0A252F5D4"/>
<accession>A0A252F5D4</accession>
<reference evidence="4 5" key="1">
    <citation type="submission" date="2017-05" db="EMBL/GenBank/DDBJ databases">
        <title>Butyricicoccus porcorum sp. nov. a butyrate-producing bacterium from the swine intestinal tract.</title>
        <authorList>
            <person name="Trachsel J."/>
            <person name="Humphrey S."/>
            <person name="Allen H.K."/>
        </authorList>
    </citation>
    <scope>NUCLEOTIDE SEQUENCE [LARGE SCALE GENOMIC DNA]</scope>
    <source>
        <strain evidence="4">BB10</strain>
    </source>
</reference>
<feature type="domain" description="Methyltransferase" evidence="3">
    <location>
        <begin position="44"/>
        <end position="141"/>
    </location>
</feature>
<keyword evidence="2 4" id="KW-0808">Transferase</keyword>
<keyword evidence="5" id="KW-1185">Reference proteome</keyword>
<keyword evidence="1 4" id="KW-0489">Methyltransferase</keyword>
<dbReference type="GO" id="GO:0008168">
    <property type="term" value="F:methyltransferase activity"/>
    <property type="evidence" value="ECO:0007669"/>
    <property type="project" value="UniProtKB-KW"/>
</dbReference>
<dbReference type="InterPro" id="IPR041698">
    <property type="entry name" value="Methyltransf_25"/>
</dbReference>
<dbReference type="SUPFAM" id="SSF53335">
    <property type="entry name" value="S-adenosyl-L-methionine-dependent methyltransferases"/>
    <property type="match status" value="1"/>
</dbReference>
<dbReference type="Gene3D" id="2.20.25.110">
    <property type="entry name" value="S-adenosyl-L-methionine-dependent methyltransferases"/>
    <property type="match status" value="1"/>
</dbReference>
<comment type="caution">
    <text evidence="4">The sequence shown here is derived from an EMBL/GenBank/DDBJ whole genome shotgun (WGS) entry which is preliminary data.</text>
</comment>
<dbReference type="PANTHER" id="PTHR43861">
    <property type="entry name" value="TRANS-ACONITATE 2-METHYLTRANSFERASE-RELATED"/>
    <property type="match status" value="1"/>
</dbReference>
<evidence type="ECO:0000313" key="4">
    <source>
        <dbReference type="EMBL" id="OUM20932.1"/>
    </source>
</evidence>
<dbReference type="Pfam" id="PF13649">
    <property type="entry name" value="Methyltransf_25"/>
    <property type="match status" value="1"/>
</dbReference>
<dbReference type="PANTHER" id="PTHR43861:SF1">
    <property type="entry name" value="TRANS-ACONITATE 2-METHYLTRANSFERASE"/>
    <property type="match status" value="1"/>
</dbReference>